<dbReference type="SUPFAM" id="SSF82199">
    <property type="entry name" value="SET domain"/>
    <property type="match status" value="1"/>
</dbReference>
<dbReference type="GeneID" id="89931409"/>
<dbReference type="EMBL" id="JAVRRT010000020">
    <property type="protein sequence ID" value="KAK5164383.1"/>
    <property type="molecule type" value="Genomic_DNA"/>
</dbReference>
<evidence type="ECO:0000313" key="3">
    <source>
        <dbReference type="EMBL" id="KAK5164383.1"/>
    </source>
</evidence>
<feature type="compositionally biased region" description="Polar residues" evidence="1">
    <location>
        <begin position="1"/>
        <end position="24"/>
    </location>
</feature>
<dbReference type="PANTHER" id="PTHR47332">
    <property type="entry name" value="SET DOMAIN-CONTAINING PROTEIN 5"/>
    <property type="match status" value="1"/>
</dbReference>
<dbReference type="CDD" id="cd20071">
    <property type="entry name" value="SET_SMYD"/>
    <property type="match status" value="1"/>
</dbReference>
<dbReference type="Gene3D" id="2.170.270.10">
    <property type="entry name" value="SET domain"/>
    <property type="match status" value="1"/>
</dbReference>
<dbReference type="Proteomes" id="UP001337655">
    <property type="component" value="Unassembled WGS sequence"/>
</dbReference>
<evidence type="ECO:0000259" key="2">
    <source>
        <dbReference type="PROSITE" id="PS50280"/>
    </source>
</evidence>
<reference evidence="3 4" key="1">
    <citation type="submission" date="2023-08" db="EMBL/GenBank/DDBJ databases">
        <title>Black Yeasts Isolated from many extreme environments.</title>
        <authorList>
            <person name="Coleine C."/>
            <person name="Stajich J.E."/>
            <person name="Selbmann L."/>
        </authorList>
    </citation>
    <scope>NUCLEOTIDE SEQUENCE [LARGE SCALE GENOMIC DNA]</scope>
    <source>
        <strain evidence="3 4">CCFEE 5935</strain>
    </source>
</reference>
<evidence type="ECO:0000313" key="4">
    <source>
        <dbReference type="Proteomes" id="UP001337655"/>
    </source>
</evidence>
<proteinExistence type="predicted"/>
<dbReference type="PANTHER" id="PTHR47332:SF2">
    <property type="entry name" value="SET-6"/>
    <property type="match status" value="1"/>
</dbReference>
<dbReference type="RefSeq" id="XP_064654676.1">
    <property type="nucleotide sequence ID" value="XM_064807303.1"/>
</dbReference>
<organism evidence="3 4">
    <name type="scientific">Saxophila tyrrhenica</name>
    <dbReference type="NCBI Taxonomy" id="1690608"/>
    <lineage>
        <taxon>Eukaryota</taxon>
        <taxon>Fungi</taxon>
        <taxon>Dikarya</taxon>
        <taxon>Ascomycota</taxon>
        <taxon>Pezizomycotina</taxon>
        <taxon>Dothideomycetes</taxon>
        <taxon>Dothideomycetidae</taxon>
        <taxon>Mycosphaerellales</taxon>
        <taxon>Extremaceae</taxon>
        <taxon>Saxophila</taxon>
    </lineage>
</organism>
<sequence>MSSNVQPTSQPGNTSAPYSTSTSIGRPYVPAESDSDPPHLCEQRSSLTHGEGMFALEQITHGQLIFHERPIVRFSDPKAPPPEIWAAYKALNTSHQHHWLNLTAPESKADRLRLADFATEEVWYDLCGDVLANYLNNSWRDTVSQESFLGVRASRFNHSCNPNAVWVMNSMTGRFEVRAVQTIEADAEIYLSYVQIYWPRWARVRELRDFGFECNCDVCSDPTGEAEQSRWQMYEAEQQLRHMKKPVDEIERIDLYAVMLDLQLKEPCMALYQLFTATLLEYLYLEQVNCEQAAYVNGVAQRGAELTYGRDFEMTPAWKQRVVNLLMLPWADSLEG</sequence>
<dbReference type="InterPro" id="IPR001214">
    <property type="entry name" value="SET_dom"/>
</dbReference>
<dbReference type="PROSITE" id="PS50280">
    <property type="entry name" value="SET"/>
    <property type="match status" value="1"/>
</dbReference>
<dbReference type="Pfam" id="PF00856">
    <property type="entry name" value="SET"/>
    <property type="match status" value="1"/>
</dbReference>
<protein>
    <recommendedName>
        <fullName evidence="2">SET domain-containing protein</fullName>
    </recommendedName>
</protein>
<dbReference type="InterPro" id="IPR053185">
    <property type="entry name" value="SET_domain_protein"/>
</dbReference>
<feature type="domain" description="SET" evidence="2">
    <location>
        <begin position="38"/>
        <end position="194"/>
    </location>
</feature>
<feature type="region of interest" description="Disordered" evidence="1">
    <location>
        <begin position="1"/>
        <end position="44"/>
    </location>
</feature>
<dbReference type="AlphaFoldDB" id="A0AAV9NXH7"/>
<evidence type="ECO:0000256" key="1">
    <source>
        <dbReference type="SAM" id="MobiDB-lite"/>
    </source>
</evidence>
<name>A0AAV9NXH7_9PEZI</name>
<dbReference type="InterPro" id="IPR046341">
    <property type="entry name" value="SET_dom_sf"/>
</dbReference>
<keyword evidence="4" id="KW-1185">Reference proteome</keyword>
<comment type="caution">
    <text evidence="3">The sequence shown here is derived from an EMBL/GenBank/DDBJ whole genome shotgun (WGS) entry which is preliminary data.</text>
</comment>
<accession>A0AAV9NXH7</accession>
<gene>
    <name evidence="3" type="ORF">LTR77_010079</name>
</gene>
<dbReference type="SMART" id="SM00317">
    <property type="entry name" value="SET"/>
    <property type="match status" value="1"/>
</dbReference>